<dbReference type="AlphaFoldDB" id="A0A4U1IN51"/>
<dbReference type="RefSeq" id="WP_136935712.1">
    <property type="nucleotide sequence ID" value="NZ_SSMQ01000097.1"/>
</dbReference>
<dbReference type="Proteomes" id="UP000309215">
    <property type="component" value="Unassembled WGS sequence"/>
</dbReference>
<evidence type="ECO:0000313" key="2">
    <source>
        <dbReference type="Proteomes" id="UP000309215"/>
    </source>
</evidence>
<protein>
    <submittedName>
        <fullName evidence="1">Uncharacterized protein</fullName>
    </submittedName>
</protein>
<dbReference type="EMBL" id="SSMQ01000097">
    <property type="protein sequence ID" value="TKC95273.1"/>
    <property type="molecule type" value="Genomic_DNA"/>
</dbReference>
<accession>A0A4U1IN51</accession>
<evidence type="ECO:0000313" key="1">
    <source>
        <dbReference type="EMBL" id="TKC95273.1"/>
    </source>
</evidence>
<keyword evidence="2" id="KW-1185">Reference proteome</keyword>
<reference evidence="1 2" key="1">
    <citation type="submission" date="2019-04" db="EMBL/GenBank/DDBJ databases">
        <authorList>
            <person name="Li Y."/>
            <person name="Wang J."/>
        </authorList>
    </citation>
    <scope>NUCLEOTIDE SEQUENCE [LARGE SCALE GENOMIC DNA]</scope>
    <source>
        <strain evidence="1 2">DSM 14668</strain>
    </source>
</reference>
<proteinExistence type="predicted"/>
<sequence length="358" mass="38971">MLGGMVVAAAFGVLRAQAGCGGMTVRGGGEVEAWPSEAGDAGDDVSEGETGRAACTPVVVEVYVDGSFLHRRHVGDPPLAVERPSLVARHSFPSGLSEDPAPRTVIAFSLSEPYFAADFSTRDLCSTEEASPSYLRFVCLGPRAEPRRIEYRIEGGRVLVIKEDGKELGRGDGSDSWHVTPMPPDACATLETKIPKRDLTPLANAYLDDRPSEHCRASTGTPRKVPATFVHEVLPKGHRHYESGKLERTRTPPYRDCRGVTHVRLVLPAEIAPSQDLGLLFAQCNGLCHATRWHDPNGAEVECHEGGQLAAYQLGNHLYVIDDEHVRQVVLPCGVELDFQMNGFVAQLGMTRDDIRQQ</sequence>
<gene>
    <name evidence="1" type="ORF">E8A74_46945</name>
</gene>
<comment type="caution">
    <text evidence="1">The sequence shown here is derived from an EMBL/GenBank/DDBJ whole genome shotgun (WGS) entry which is preliminary data.</text>
</comment>
<organism evidence="1 2">
    <name type="scientific">Polyangium fumosum</name>
    <dbReference type="NCBI Taxonomy" id="889272"/>
    <lineage>
        <taxon>Bacteria</taxon>
        <taxon>Pseudomonadati</taxon>
        <taxon>Myxococcota</taxon>
        <taxon>Polyangia</taxon>
        <taxon>Polyangiales</taxon>
        <taxon>Polyangiaceae</taxon>
        <taxon>Polyangium</taxon>
    </lineage>
</organism>
<name>A0A4U1IN51_9BACT</name>